<sequence length="117" mass="11686">MAAACPTCRSQRCCATSSLASDPSTPLRPPASPGAACSAPPPLASSAPACPRCSSTPDPTKSSPSPSSSSRSLFVDYVGKNAAACVDVGSCGVEENRVYVATPGLGVTGDHSLEVMR</sequence>
<feature type="compositionally biased region" description="Polar residues" evidence="1">
    <location>
        <begin position="8"/>
        <end position="24"/>
    </location>
</feature>
<dbReference type="Proteomes" id="UP001341281">
    <property type="component" value="Chromosome 05"/>
</dbReference>
<feature type="compositionally biased region" description="Low complexity" evidence="1">
    <location>
        <begin position="33"/>
        <end position="71"/>
    </location>
</feature>
<dbReference type="AlphaFoldDB" id="A0AAQ3WUM4"/>
<name>A0AAQ3WUM4_PASNO</name>
<reference evidence="2 3" key="1">
    <citation type="submission" date="2024-02" db="EMBL/GenBank/DDBJ databases">
        <title>High-quality chromosome-scale genome assembly of Pensacola bahiagrass (Paspalum notatum Flugge var. saurae).</title>
        <authorList>
            <person name="Vega J.M."/>
            <person name="Podio M."/>
            <person name="Orjuela J."/>
            <person name="Siena L.A."/>
            <person name="Pessino S.C."/>
            <person name="Combes M.C."/>
            <person name="Mariac C."/>
            <person name="Albertini E."/>
            <person name="Pupilli F."/>
            <person name="Ortiz J.P.A."/>
            <person name="Leblanc O."/>
        </authorList>
    </citation>
    <scope>NUCLEOTIDE SEQUENCE [LARGE SCALE GENOMIC DNA]</scope>
    <source>
        <strain evidence="2">R1</strain>
        <tissue evidence="2">Leaf</tissue>
    </source>
</reference>
<protein>
    <submittedName>
        <fullName evidence="2">Uncharacterized protein</fullName>
    </submittedName>
</protein>
<evidence type="ECO:0000313" key="2">
    <source>
        <dbReference type="EMBL" id="WVZ74080.1"/>
    </source>
</evidence>
<feature type="region of interest" description="Disordered" evidence="1">
    <location>
        <begin position="1"/>
        <end position="71"/>
    </location>
</feature>
<keyword evidence="3" id="KW-1185">Reference proteome</keyword>
<dbReference type="EMBL" id="CP144749">
    <property type="protein sequence ID" value="WVZ74080.1"/>
    <property type="molecule type" value="Genomic_DNA"/>
</dbReference>
<gene>
    <name evidence="2" type="ORF">U9M48_022307</name>
</gene>
<evidence type="ECO:0000313" key="3">
    <source>
        <dbReference type="Proteomes" id="UP001341281"/>
    </source>
</evidence>
<accession>A0AAQ3WUM4</accession>
<evidence type="ECO:0000256" key="1">
    <source>
        <dbReference type="SAM" id="MobiDB-lite"/>
    </source>
</evidence>
<proteinExistence type="predicted"/>
<organism evidence="2 3">
    <name type="scientific">Paspalum notatum var. saurae</name>
    <dbReference type="NCBI Taxonomy" id="547442"/>
    <lineage>
        <taxon>Eukaryota</taxon>
        <taxon>Viridiplantae</taxon>
        <taxon>Streptophyta</taxon>
        <taxon>Embryophyta</taxon>
        <taxon>Tracheophyta</taxon>
        <taxon>Spermatophyta</taxon>
        <taxon>Magnoliopsida</taxon>
        <taxon>Liliopsida</taxon>
        <taxon>Poales</taxon>
        <taxon>Poaceae</taxon>
        <taxon>PACMAD clade</taxon>
        <taxon>Panicoideae</taxon>
        <taxon>Andropogonodae</taxon>
        <taxon>Paspaleae</taxon>
        <taxon>Paspalinae</taxon>
        <taxon>Paspalum</taxon>
    </lineage>
</organism>